<sequence length="58" mass="6580">MWPRHSDQSPALENGLIDTLLAWQRGKLRDAGLAGFDVDDDPFDFVRFEAWGEDAFAL</sequence>
<evidence type="ECO:0000313" key="2">
    <source>
        <dbReference type="Proteomes" id="UP000730482"/>
    </source>
</evidence>
<reference evidence="1 2" key="1">
    <citation type="submission" date="2020-02" db="EMBL/GenBank/DDBJ databases">
        <title>Acidophilic actinobacteria isolated from forest soil.</title>
        <authorList>
            <person name="Golinska P."/>
        </authorList>
    </citation>
    <scope>NUCLEOTIDE SEQUENCE [LARGE SCALE GENOMIC DNA]</scope>
    <source>
        <strain evidence="1 2">NL8</strain>
    </source>
</reference>
<gene>
    <name evidence="1" type="ORF">KGQ19_16940</name>
</gene>
<accession>A0ABS5KR69</accession>
<protein>
    <submittedName>
        <fullName evidence="1">Uncharacterized protein</fullName>
    </submittedName>
</protein>
<evidence type="ECO:0000313" key="1">
    <source>
        <dbReference type="EMBL" id="MBS2548555.1"/>
    </source>
</evidence>
<dbReference type="EMBL" id="JAAFYZ010000051">
    <property type="protein sequence ID" value="MBS2548555.1"/>
    <property type="molecule type" value="Genomic_DNA"/>
</dbReference>
<dbReference type="RefSeq" id="WP_212010132.1">
    <property type="nucleotide sequence ID" value="NZ_JAAFYZ010000051.1"/>
</dbReference>
<keyword evidence="2" id="KW-1185">Reference proteome</keyword>
<comment type="caution">
    <text evidence="1">The sequence shown here is derived from an EMBL/GenBank/DDBJ whole genome shotgun (WGS) entry which is preliminary data.</text>
</comment>
<proteinExistence type="predicted"/>
<dbReference type="Proteomes" id="UP000730482">
    <property type="component" value="Unassembled WGS sequence"/>
</dbReference>
<name>A0ABS5KR69_9ACTN</name>
<organism evidence="1 2">
    <name type="scientific">Catenulispora pinistramenti</name>
    <dbReference type="NCBI Taxonomy" id="2705254"/>
    <lineage>
        <taxon>Bacteria</taxon>
        <taxon>Bacillati</taxon>
        <taxon>Actinomycetota</taxon>
        <taxon>Actinomycetes</taxon>
        <taxon>Catenulisporales</taxon>
        <taxon>Catenulisporaceae</taxon>
        <taxon>Catenulispora</taxon>
    </lineage>
</organism>